<evidence type="ECO:0000256" key="7">
    <source>
        <dbReference type="ARBA" id="ARBA00029447"/>
    </source>
</evidence>
<keyword evidence="12" id="KW-1185">Reference proteome</keyword>
<dbReference type="PANTHER" id="PTHR32089">
    <property type="entry name" value="METHYL-ACCEPTING CHEMOTAXIS PROTEIN MCPB"/>
    <property type="match status" value="1"/>
</dbReference>
<dbReference type="InterPro" id="IPR004010">
    <property type="entry name" value="Double_Cache_2"/>
</dbReference>
<evidence type="ECO:0000256" key="1">
    <source>
        <dbReference type="ARBA" id="ARBA00004651"/>
    </source>
</evidence>
<dbReference type="Pfam" id="PF00015">
    <property type="entry name" value="MCPsignal"/>
    <property type="match status" value="1"/>
</dbReference>
<accession>A0A140ICU3</accession>
<dbReference type="FunFam" id="1.10.287.950:FF:000001">
    <property type="entry name" value="Methyl-accepting chemotaxis sensory transducer"/>
    <property type="match status" value="1"/>
</dbReference>
<gene>
    <name evidence="11" type="ORF">AC731_000520</name>
</gene>
<dbReference type="GO" id="GO:0005886">
    <property type="term" value="C:plasma membrane"/>
    <property type="evidence" value="ECO:0007669"/>
    <property type="project" value="UniProtKB-SubCell"/>
</dbReference>
<dbReference type="PRINTS" id="PR00260">
    <property type="entry name" value="CHEMTRNSDUCR"/>
</dbReference>
<dbReference type="Pfam" id="PF08269">
    <property type="entry name" value="dCache_2"/>
    <property type="match status" value="1"/>
</dbReference>
<sequence>MSFQSMPVARRLMLILVIALLGLIALAAGSLYEQRADMEAGYERSIRGHVEVAHGIVTHYHGLEQSGAMTRDQAQAAAKAALRGLRYEGNEYFWVNDSGPRMLMHPIRPELEGQNLGENRDPNGKFLFREFARVANESGQGVVDYMWPRPGSEAPQPKMSYVKMFKPWDWIVGTGVYVDDIDRTFNASALRFGGIVAVLLVLLVVVAWRVVRSVTRQLGGEPAYAAEVMHRVADGDLRVDVKVDGGADSLLGTLSSMLGKLRHMMGEISHCSQQVAGNSREISEVSRSVSRAAESQTDATSAIAAAIEEMTVSIGQITESAMGAERNSARSAELASQGASKAERAAGEMQAIAGTVDEAAGKIQHLVKRADEVGTIASVIKEIAAQTNLLALNAAIEAARAGEQGRGFAVVADEVRKLAERTSTATVQIEEVIAGIQSETQGTVDAMSRVSTQVGSGVTLVLDATVSLREIAGGAQEALGQIRSVAEATTEQSAASTAIAQEVEQIAQMVEGTSASMRSAVSAVEQLERLSVDLSGMVGRFRV</sequence>
<dbReference type="CDD" id="cd11386">
    <property type="entry name" value="MCP_signal"/>
    <property type="match status" value="1"/>
</dbReference>
<dbReference type="SMART" id="SM00283">
    <property type="entry name" value="MA"/>
    <property type="match status" value="1"/>
</dbReference>
<name>A0A140ICU3_9RHOO</name>
<dbReference type="GO" id="GO:0006935">
    <property type="term" value="P:chemotaxis"/>
    <property type="evidence" value="ECO:0007669"/>
    <property type="project" value="InterPro"/>
</dbReference>
<dbReference type="Gene3D" id="1.10.287.950">
    <property type="entry name" value="Methyl-accepting chemotaxis protein"/>
    <property type="match status" value="1"/>
</dbReference>
<dbReference type="AlphaFoldDB" id="A0A140ICU3"/>
<organism evidence="11 12">
    <name type="scientific">Thauera humireducens</name>
    <dbReference type="NCBI Taxonomy" id="1134435"/>
    <lineage>
        <taxon>Bacteria</taxon>
        <taxon>Pseudomonadati</taxon>
        <taxon>Pseudomonadota</taxon>
        <taxon>Betaproteobacteria</taxon>
        <taxon>Rhodocyclales</taxon>
        <taxon>Zoogloeaceae</taxon>
        <taxon>Thauera</taxon>
    </lineage>
</organism>
<dbReference type="PROSITE" id="PS50111">
    <property type="entry name" value="CHEMOTAXIS_TRANSDUC_2"/>
    <property type="match status" value="1"/>
</dbReference>
<reference evidence="12" key="1">
    <citation type="submission" date="2016-03" db="EMBL/GenBank/DDBJ databases">
        <authorList>
            <person name="Ma C."/>
            <person name="Zhou S."/>
            <person name="Yang G."/>
        </authorList>
    </citation>
    <scope>NUCLEOTIDE SEQUENCE [LARGE SCALE GENOMIC DNA]</scope>
    <source>
        <strain evidence="12">SgZ-1</strain>
    </source>
</reference>
<protein>
    <submittedName>
        <fullName evidence="11">Chemotaxis protein</fullName>
    </submittedName>
</protein>
<dbReference type="SUPFAM" id="SSF58104">
    <property type="entry name" value="Methyl-accepting chemotaxis protein (MCP) signaling domain"/>
    <property type="match status" value="1"/>
</dbReference>
<keyword evidence="4 9" id="KW-1133">Transmembrane helix</keyword>
<evidence type="ECO:0000256" key="3">
    <source>
        <dbReference type="ARBA" id="ARBA00022692"/>
    </source>
</evidence>
<dbReference type="SMART" id="SM01049">
    <property type="entry name" value="Cache_2"/>
    <property type="match status" value="1"/>
</dbReference>
<dbReference type="STRING" id="1134435.AC731_000520"/>
<comment type="similarity">
    <text evidence="7">Belongs to the methyl-accepting chemotaxis (MCP) protein family.</text>
</comment>
<keyword evidence="5 9" id="KW-0472">Membrane</keyword>
<feature type="domain" description="Methyl-accepting transducer" evidence="10">
    <location>
        <begin position="271"/>
        <end position="507"/>
    </location>
</feature>
<keyword evidence="2" id="KW-1003">Cell membrane</keyword>
<dbReference type="GO" id="GO:0007165">
    <property type="term" value="P:signal transduction"/>
    <property type="evidence" value="ECO:0007669"/>
    <property type="project" value="UniProtKB-KW"/>
</dbReference>
<comment type="subcellular location">
    <subcellularLocation>
        <location evidence="1">Cell membrane</location>
        <topology evidence="1">Multi-pass membrane protein</topology>
    </subcellularLocation>
</comment>
<evidence type="ECO:0000256" key="9">
    <source>
        <dbReference type="SAM" id="Phobius"/>
    </source>
</evidence>
<evidence type="ECO:0000256" key="8">
    <source>
        <dbReference type="PROSITE-ProRule" id="PRU00284"/>
    </source>
</evidence>
<dbReference type="InterPro" id="IPR004089">
    <property type="entry name" value="MCPsignal_dom"/>
</dbReference>
<dbReference type="RefSeq" id="WP_048708641.1">
    <property type="nucleotide sequence ID" value="NZ_CP014646.1"/>
</dbReference>
<evidence type="ECO:0000313" key="12">
    <source>
        <dbReference type="Proteomes" id="UP000036902"/>
    </source>
</evidence>
<keyword evidence="6 8" id="KW-0807">Transducer</keyword>
<dbReference type="PANTHER" id="PTHR32089:SF112">
    <property type="entry name" value="LYSOZYME-LIKE PROTEIN-RELATED"/>
    <property type="match status" value="1"/>
</dbReference>
<evidence type="ECO:0000256" key="5">
    <source>
        <dbReference type="ARBA" id="ARBA00023136"/>
    </source>
</evidence>
<evidence type="ECO:0000259" key="10">
    <source>
        <dbReference type="PROSITE" id="PS50111"/>
    </source>
</evidence>
<evidence type="ECO:0000256" key="2">
    <source>
        <dbReference type="ARBA" id="ARBA00022475"/>
    </source>
</evidence>
<keyword evidence="3 9" id="KW-0812">Transmembrane</keyword>
<feature type="transmembrane region" description="Helical" evidence="9">
    <location>
        <begin position="192"/>
        <end position="211"/>
    </location>
</feature>
<dbReference type="InterPro" id="IPR033480">
    <property type="entry name" value="sCache_2"/>
</dbReference>
<proteinExistence type="inferred from homology"/>
<dbReference type="EMBL" id="CP014646">
    <property type="protein sequence ID" value="AMO35568.1"/>
    <property type="molecule type" value="Genomic_DNA"/>
</dbReference>
<dbReference type="Proteomes" id="UP000036902">
    <property type="component" value="Chromosome"/>
</dbReference>
<evidence type="ECO:0000256" key="4">
    <source>
        <dbReference type="ARBA" id="ARBA00022989"/>
    </source>
</evidence>
<evidence type="ECO:0000256" key="6">
    <source>
        <dbReference type="ARBA" id="ARBA00023224"/>
    </source>
</evidence>
<dbReference type="InterPro" id="IPR004090">
    <property type="entry name" value="Chemotax_Me-accpt_rcpt"/>
</dbReference>
<dbReference type="GO" id="GO:0004888">
    <property type="term" value="F:transmembrane signaling receptor activity"/>
    <property type="evidence" value="ECO:0007669"/>
    <property type="project" value="InterPro"/>
</dbReference>
<dbReference type="Gene3D" id="3.30.450.20">
    <property type="entry name" value="PAS domain"/>
    <property type="match status" value="1"/>
</dbReference>
<dbReference type="KEGG" id="thu:AC731_000520"/>
<evidence type="ECO:0000313" key="11">
    <source>
        <dbReference type="EMBL" id="AMO35568.1"/>
    </source>
</evidence>